<accession>A0A0F5YEX2</accession>
<dbReference type="InterPro" id="IPR050079">
    <property type="entry name" value="DEAD_box_RNA_helicase"/>
</dbReference>
<dbReference type="Gene3D" id="3.40.50.300">
    <property type="entry name" value="P-loop containing nucleotide triphosphate hydrolases"/>
    <property type="match status" value="2"/>
</dbReference>
<dbReference type="GO" id="GO:0003724">
    <property type="term" value="F:RNA helicase activity"/>
    <property type="evidence" value="ECO:0007669"/>
    <property type="project" value="TreeGrafter"/>
</dbReference>
<dbReference type="GO" id="GO:0003676">
    <property type="term" value="F:nucleic acid binding"/>
    <property type="evidence" value="ECO:0007669"/>
    <property type="project" value="InterPro"/>
</dbReference>
<feature type="domain" description="Helicase C-terminal" evidence="8">
    <location>
        <begin position="315"/>
        <end position="396"/>
    </location>
</feature>
<dbReference type="InterPro" id="IPR054712">
    <property type="entry name" value="Cas3-like_dom"/>
</dbReference>
<organism evidence="9 10">
    <name type="scientific">Limnoraphis robusta CS-951</name>
    <dbReference type="NCBI Taxonomy" id="1637645"/>
    <lineage>
        <taxon>Bacteria</taxon>
        <taxon>Bacillati</taxon>
        <taxon>Cyanobacteriota</taxon>
        <taxon>Cyanophyceae</taxon>
        <taxon>Oscillatoriophycideae</taxon>
        <taxon>Oscillatoriales</taxon>
        <taxon>Sirenicapillariaceae</taxon>
        <taxon>Limnoraphis</taxon>
    </lineage>
</organism>
<dbReference type="InterPro" id="IPR001650">
    <property type="entry name" value="Helicase_C-like"/>
</dbReference>
<proteinExistence type="inferred from homology"/>
<dbReference type="InterPro" id="IPR014001">
    <property type="entry name" value="Helicase_ATP-bd"/>
</dbReference>
<evidence type="ECO:0000313" key="10">
    <source>
        <dbReference type="Proteomes" id="UP000033607"/>
    </source>
</evidence>
<comment type="caution">
    <text evidence="9">The sequence shown here is derived from an EMBL/GenBank/DDBJ whole genome shotgun (WGS) entry which is preliminary data.</text>
</comment>
<keyword evidence="2" id="KW-0378">Hydrolase</keyword>
<dbReference type="PROSITE" id="PS51257">
    <property type="entry name" value="PROKAR_LIPOPROTEIN"/>
    <property type="match status" value="1"/>
</dbReference>
<dbReference type="SMART" id="SM00490">
    <property type="entry name" value="HELICc"/>
    <property type="match status" value="1"/>
</dbReference>
<dbReference type="NCBIfam" id="TIGR03158">
    <property type="entry name" value="cas3_cyano"/>
    <property type="match status" value="1"/>
</dbReference>
<dbReference type="GO" id="GO:0005829">
    <property type="term" value="C:cytosol"/>
    <property type="evidence" value="ECO:0007669"/>
    <property type="project" value="TreeGrafter"/>
</dbReference>
<gene>
    <name evidence="9" type="ORF">WN50_15085</name>
</gene>
<dbReference type="RefSeq" id="WP_046279384.1">
    <property type="nucleotide sequence ID" value="NZ_LATL02000247.1"/>
</dbReference>
<dbReference type="SUPFAM" id="SSF52540">
    <property type="entry name" value="P-loop containing nucleoside triphosphate hydrolases"/>
    <property type="match status" value="1"/>
</dbReference>
<comment type="similarity">
    <text evidence="6">Belongs to the DEAD box helicase family.</text>
</comment>
<dbReference type="GO" id="GO:0005524">
    <property type="term" value="F:ATP binding"/>
    <property type="evidence" value="ECO:0007669"/>
    <property type="project" value="UniProtKB-KW"/>
</dbReference>
<sequence length="709" mass="81083">MKISIQPLYSQLNPGVGSCPLGCKDSCIVQDKAPEFKPLENHTCPLSSHQAKTCAEVQQGSADVIFNTGKTGDGKTLSASLASLIDQNFCMMALYPTIELVEDQVRQQTEYHHLFGLDAEERIDCLFGAELARRIKQEYSNKFLALRSAIYYKPILLTNPDIFHLIIHHQYIHPAYGRSELPLILAEWPDLWILDEFPLFGPHQEAAILNSMCFIRHTQQRKKRFLFTSATPKPEFIELLQKAGFKVAEIEGNYANEKLLGYRPILQEIELEFVELKDTDVSGWLTQNVSWILEQLEQELSGRGLIILNSVALVSRVTKQLQRLLPNVIVREISGRIDRGERSQIQAELKDASQPVLVIGTSAVDVGVDFKIHLLICEGSDSSTVIQRLGRLGRHPGFSHYQAIVLIPGHTPWVTARLQDYFNTEEAINRETLNQGILDAFSPPRDFQDYRSCWGALQAEGMFAQMFSKDENAKVSQNIRDCITQDLQRIYDTKIQSYPWHWFALSKDNDAVGRETQKELLRFRGGSALQAAIWDEHRFYTYDLLRLIPHANVEVIKREEFIQAASQAGHDEEEFPDEYIQAYFRVREWTDTRHEISLHCNRSSSKLIIGELSLIDRLSIDGHPQSDVITCLSRKKLLTFLVPVDRKRKNSHWDVSKTLNLSPLFGLYRLIDGDDQAYACAFNQDALLLKALGWRLKKFYRTQVKSSIF</sequence>
<evidence type="ECO:0000259" key="7">
    <source>
        <dbReference type="SMART" id="SM00487"/>
    </source>
</evidence>
<evidence type="ECO:0000256" key="5">
    <source>
        <dbReference type="ARBA" id="ARBA00023118"/>
    </source>
</evidence>
<evidence type="ECO:0000259" key="8">
    <source>
        <dbReference type="SMART" id="SM00490"/>
    </source>
</evidence>
<dbReference type="PATRIC" id="fig|1637645.4.peg.4886"/>
<reference evidence="9 10" key="1">
    <citation type="submission" date="2015-06" db="EMBL/GenBank/DDBJ databases">
        <title>Draft genome assembly of filamentous brackish cyanobacterium Limnoraphis robusta strain CS-951.</title>
        <authorList>
            <person name="Willis A."/>
            <person name="Parks M."/>
            <person name="Burford M.A."/>
        </authorList>
    </citation>
    <scope>NUCLEOTIDE SEQUENCE [LARGE SCALE GENOMIC DNA]</scope>
    <source>
        <strain evidence="9 10">CS-951</strain>
    </source>
</reference>
<dbReference type="SMART" id="SM00487">
    <property type="entry name" value="DEXDc"/>
    <property type="match status" value="1"/>
</dbReference>
<evidence type="ECO:0000313" key="9">
    <source>
        <dbReference type="EMBL" id="KKD37308.1"/>
    </source>
</evidence>
<dbReference type="PANTHER" id="PTHR47959">
    <property type="entry name" value="ATP-DEPENDENT RNA HELICASE RHLE-RELATED"/>
    <property type="match status" value="1"/>
</dbReference>
<dbReference type="Proteomes" id="UP000033607">
    <property type="component" value="Unassembled WGS sequence"/>
</dbReference>
<dbReference type="InterPro" id="IPR027417">
    <property type="entry name" value="P-loop_NTPase"/>
</dbReference>
<dbReference type="OrthoDB" id="415697at2"/>
<evidence type="ECO:0000256" key="2">
    <source>
        <dbReference type="ARBA" id="ARBA00022801"/>
    </source>
</evidence>
<dbReference type="PANTHER" id="PTHR47959:SF13">
    <property type="entry name" value="ATP-DEPENDENT RNA HELICASE RHLE"/>
    <property type="match status" value="1"/>
</dbReference>
<evidence type="ECO:0000256" key="3">
    <source>
        <dbReference type="ARBA" id="ARBA00022806"/>
    </source>
</evidence>
<dbReference type="AlphaFoldDB" id="A0A0F5YEX2"/>
<dbReference type="Pfam" id="PF22590">
    <property type="entry name" value="Cas3-like_C_2"/>
    <property type="match status" value="1"/>
</dbReference>
<keyword evidence="3" id="KW-0347">Helicase</keyword>
<dbReference type="GO" id="GO:0016787">
    <property type="term" value="F:hydrolase activity"/>
    <property type="evidence" value="ECO:0007669"/>
    <property type="project" value="UniProtKB-KW"/>
</dbReference>
<keyword evidence="5" id="KW-0051">Antiviral defense</keyword>
<protein>
    <submittedName>
        <fullName evidence="9">CRISPR-associated protein Cas3</fullName>
    </submittedName>
</protein>
<dbReference type="InterPro" id="IPR017575">
    <property type="entry name" value="CRISPR-assoc_helicase_Cas3"/>
</dbReference>
<evidence type="ECO:0000256" key="4">
    <source>
        <dbReference type="ARBA" id="ARBA00022840"/>
    </source>
</evidence>
<name>A0A0F5YEX2_9CYAN</name>
<feature type="domain" description="Helicase ATP-binding" evidence="7">
    <location>
        <begin position="42"/>
        <end position="266"/>
    </location>
</feature>
<evidence type="ECO:0000256" key="6">
    <source>
        <dbReference type="ARBA" id="ARBA00038437"/>
    </source>
</evidence>
<dbReference type="EMBL" id="LATL02000247">
    <property type="protein sequence ID" value="KKD37308.1"/>
    <property type="molecule type" value="Genomic_DNA"/>
</dbReference>
<dbReference type="Pfam" id="PF00270">
    <property type="entry name" value="DEAD"/>
    <property type="match status" value="1"/>
</dbReference>
<keyword evidence="4" id="KW-0067">ATP-binding</keyword>
<dbReference type="InterPro" id="IPR011545">
    <property type="entry name" value="DEAD/DEAH_box_helicase_dom"/>
</dbReference>
<keyword evidence="1" id="KW-0547">Nucleotide-binding</keyword>
<dbReference type="GO" id="GO:0051607">
    <property type="term" value="P:defense response to virus"/>
    <property type="evidence" value="ECO:0007669"/>
    <property type="project" value="UniProtKB-KW"/>
</dbReference>
<evidence type="ECO:0000256" key="1">
    <source>
        <dbReference type="ARBA" id="ARBA00022741"/>
    </source>
</evidence>